<sequence length="627" mass="70232">MEAVVHEASRTESFEMMPRTKKSNGSVAESRRTDVGEARAVDIHFENLTYSASLGFRKGKKEILHSINGRFPPGKLIAIMGPSGAGKSTLLDVLSGYRMTGVGGTVRVDGRERDLNAFRKISCYIQQDDRLEPLLTAWENMRLAADLKLGTDTPATEKEKTITQILETIGLLESSSTRTSQLSGGQRKRLSIALELINNPLVLFLDEPTTGLDSSSCMQCVDLLKNLTKEGRTIICTIHQPSASVFKLFDLVYVLSEGLCLYQGTTSKLIQFLAKMEKPCPIYHNPADFVIELSCGEHGKKIIESMVEEMKNGENVSWYDDAQELTSSKYPPVRKDYSENSGKMKSLQATSPANQLKTLLRRGCIKVKRDSTLTHMRIVVNVVIGIMLGILFVDAGDDANRIMDNYNLMFAILIHHMMSPMMLTILTFPSEINILIKEHFNRWYSLKAYYIALTIIDVPVTVLSCALFTVIVYFMSGQPSEMDRFWMFFVISLLTVLVAQGFGLMVGAIFNVINGTFVGPVITVPLMMFSGFGVALKDLPAYLKWGSYISYLKYGIEGYVAAIYGGERPKLQCSKIYCHYVYPSKFLEDVDWTGDQFWNDLSALLVIVVFSRVAAFLLLKWKLMAIR</sequence>
<feature type="transmembrane region" description="Helical" evidence="10">
    <location>
        <begin position="408"/>
        <end position="428"/>
    </location>
</feature>
<keyword evidence="3" id="KW-0813">Transport</keyword>
<evidence type="ECO:0000256" key="4">
    <source>
        <dbReference type="ARBA" id="ARBA00022692"/>
    </source>
</evidence>
<dbReference type="EMBL" id="JARGDH010000005">
    <property type="protein sequence ID" value="KAL0266257.1"/>
    <property type="molecule type" value="Genomic_DNA"/>
</dbReference>
<feature type="transmembrane region" description="Helical" evidence="10">
    <location>
        <begin position="449"/>
        <end position="474"/>
    </location>
</feature>
<dbReference type="InterPro" id="IPR050352">
    <property type="entry name" value="ABCG_transporters"/>
</dbReference>
<dbReference type="GO" id="GO:0005524">
    <property type="term" value="F:ATP binding"/>
    <property type="evidence" value="ECO:0007669"/>
    <property type="project" value="UniProtKB-KW"/>
</dbReference>
<dbReference type="Gene3D" id="3.40.50.300">
    <property type="entry name" value="P-loop containing nucleotide triphosphate hydrolases"/>
    <property type="match status" value="1"/>
</dbReference>
<feature type="transmembrane region" description="Helical" evidence="10">
    <location>
        <begin position="486"/>
        <end position="510"/>
    </location>
</feature>
<dbReference type="FunFam" id="3.40.50.300:FF:001077">
    <property type="entry name" value="Uncharacterized protein, isoform A"/>
    <property type="match status" value="1"/>
</dbReference>
<evidence type="ECO:0000256" key="7">
    <source>
        <dbReference type="ARBA" id="ARBA00022989"/>
    </source>
</evidence>
<gene>
    <name evidence="12" type="ORF">PYX00_008852</name>
</gene>
<keyword evidence="4 10" id="KW-0812">Transmembrane</keyword>
<feature type="transmembrane region" description="Helical" evidence="10">
    <location>
        <begin position="378"/>
        <end position="396"/>
    </location>
</feature>
<dbReference type="InterPro" id="IPR027417">
    <property type="entry name" value="P-loop_NTPase"/>
</dbReference>
<dbReference type="SMART" id="SM00382">
    <property type="entry name" value="AAA"/>
    <property type="match status" value="1"/>
</dbReference>
<keyword evidence="5" id="KW-0547">Nucleotide-binding</keyword>
<evidence type="ECO:0000256" key="5">
    <source>
        <dbReference type="ARBA" id="ARBA00022741"/>
    </source>
</evidence>
<organism evidence="12">
    <name type="scientific">Menopon gallinae</name>
    <name type="common">poultry shaft louse</name>
    <dbReference type="NCBI Taxonomy" id="328185"/>
    <lineage>
        <taxon>Eukaryota</taxon>
        <taxon>Metazoa</taxon>
        <taxon>Ecdysozoa</taxon>
        <taxon>Arthropoda</taxon>
        <taxon>Hexapoda</taxon>
        <taxon>Insecta</taxon>
        <taxon>Pterygota</taxon>
        <taxon>Neoptera</taxon>
        <taxon>Paraneoptera</taxon>
        <taxon>Psocodea</taxon>
        <taxon>Troctomorpha</taxon>
        <taxon>Phthiraptera</taxon>
        <taxon>Amblycera</taxon>
        <taxon>Menoponidae</taxon>
        <taxon>Menopon</taxon>
    </lineage>
</organism>
<dbReference type="AlphaFoldDB" id="A0AAW2H956"/>
<dbReference type="Pfam" id="PF00005">
    <property type="entry name" value="ABC_tran"/>
    <property type="match status" value="1"/>
</dbReference>
<comment type="subcellular location">
    <subcellularLocation>
        <location evidence="1">Membrane</location>
        <topology evidence="1">Multi-pass membrane protein</topology>
    </subcellularLocation>
</comment>
<reference evidence="12" key="1">
    <citation type="journal article" date="2024" name="Gigascience">
        <title>Chromosome-level genome of the poultry shaft louse Menopon gallinae provides insight into the host-switching and adaptive evolution of parasitic lice.</title>
        <authorList>
            <person name="Xu Y."/>
            <person name="Ma L."/>
            <person name="Liu S."/>
            <person name="Liang Y."/>
            <person name="Liu Q."/>
            <person name="He Z."/>
            <person name="Tian L."/>
            <person name="Duan Y."/>
            <person name="Cai W."/>
            <person name="Li H."/>
            <person name="Song F."/>
        </authorList>
    </citation>
    <scope>NUCLEOTIDE SEQUENCE</scope>
    <source>
        <strain evidence="12">Cailab_2023a</strain>
    </source>
</reference>
<feature type="compositionally biased region" description="Basic and acidic residues" evidence="9">
    <location>
        <begin position="1"/>
        <end position="13"/>
    </location>
</feature>
<comment type="similarity">
    <text evidence="2">Belongs to the ABC transporter superfamily. ABCG family. Eye pigment precursor importer (TC 3.A.1.204) subfamily.</text>
</comment>
<feature type="transmembrane region" description="Helical" evidence="10">
    <location>
        <begin position="517"/>
        <end position="536"/>
    </location>
</feature>
<evidence type="ECO:0000256" key="10">
    <source>
        <dbReference type="SAM" id="Phobius"/>
    </source>
</evidence>
<evidence type="ECO:0000256" key="3">
    <source>
        <dbReference type="ARBA" id="ARBA00022448"/>
    </source>
</evidence>
<accession>A0AAW2H956</accession>
<dbReference type="GO" id="GO:0016887">
    <property type="term" value="F:ATP hydrolysis activity"/>
    <property type="evidence" value="ECO:0007669"/>
    <property type="project" value="InterPro"/>
</dbReference>
<name>A0AAW2H956_9NEOP</name>
<dbReference type="PROSITE" id="PS00211">
    <property type="entry name" value="ABC_TRANSPORTER_1"/>
    <property type="match status" value="1"/>
</dbReference>
<keyword evidence="7 10" id="KW-1133">Transmembrane helix</keyword>
<dbReference type="GO" id="GO:0005886">
    <property type="term" value="C:plasma membrane"/>
    <property type="evidence" value="ECO:0007669"/>
    <property type="project" value="TreeGrafter"/>
</dbReference>
<evidence type="ECO:0000256" key="8">
    <source>
        <dbReference type="ARBA" id="ARBA00023136"/>
    </source>
</evidence>
<proteinExistence type="inferred from homology"/>
<dbReference type="InterPro" id="IPR017871">
    <property type="entry name" value="ABC_transporter-like_CS"/>
</dbReference>
<dbReference type="PROSITE" id="PS50893">
    <property type="entry name" value="ABC_TRANSPORTER_2"/>
    <property type="match status" value="1"/>
</dbReference>
<dbReference type="SUPFAM" id="SSF52540">
    <property type="entry name" value="P-loop containing nucleoside triphosphate hydrolases"/>
    <property type="match status" value="1"/>
</dbReference>
<evidence type="ECO:0000259" key="11">
    <source>
        <dbReference type="PROSITE" id="PS50893"/>
    </source>
</evidence>
<feature type="region of interest" description="Disordered" evidence="9">
    <location>
        <begin position="1"/>
        <end position="33"/>
    </location>
</feature>
<evidence type="ECO:0000256" key="9">
    <source>
        <dbReference type="SAM" id="MobiDB-lite"/>
    </source>
</evidence>
<evidence type="ECO:0000256" key="1">
    <source>
        <dbReference type="ARBA" id="ARBA00004141"/>
    </source>
</evidence>
<feature type="transmembrane region" description="Helical" evidence="10">
    <location>
        <begin position="601"/>
        <end position="619"/>
    </location>
</feature>
<protein>
    <recommendedName>
        <fullName evidence="11">ABC transporter domain-containing protein</fullName>
    </recommendedName>
</protein>
<dbReference type="PANTHER" id="PTHR48041">
    <property type="entry name" value="ABC TRANSPORTER G FAMILY MEMBER 28"/>
    <property type="match status" value="1"/>
</dbReference>
<dbReference type="InterPro" id="IPR003593">
    <property type="entry name" value="AAA+_ATPase"/>
</dbReference>
<evidence type="ECO:0000256" key="2">
    <source>
        <dbReference type="ARBA" id="ARBA00005814"/>
    </source>
</evidence>
<feature type="domain" description="ABC transporter" evidence="11">
    <location>
        <begin position="43"/>
        <end position="282"/>
    </location>
</feature>
<dbReference type="GO" id="GO:0140359">
    <property type="term" value="F:ABC-type transporter activity"/>
    <property type="evidence" value="ECO:0007669"/>
    <property type="project" value="InterPro"/>
</dbReference>
<dbReference type="InterPro" id="IPR013525">
    <property type="entry name" value="ABC2_TM"/>
</dbReference>
<keyword evidence="8 10" id="KW-0472">Membrane</keyword>
<evidence type="ECO:0000256" key="6">
    <source>
        <dbReference type="ARBA" id="ARBA00022840"/>
    </source>
</evidence>
<dbReference type="Pfam" id="PF01061">
    <property type="entry name" value="ABC2_membrane"/>
    <property type="match status" value="1"/>
</dbReference>
<dbReference type="InterPro" id="IPR003439">
    <property type="entry name" value="ABC_transporter-like_ATP-bd"/>
</dbReference>
<comment type="caution">
    <text evidence="12">The sequence shown here is derived from an EMBL/GenBank/DDBJ whole genome shotgun (WGS) entry which is preliminary data.</text>
</comment>
<dbReference type="CDD" id="cd03213">
    <property type="entry name" value="ABCG_EPDR"/>
    <property type="match status" value="1"/>
</dbReference>
<dbReference type="PANTHER" id="PTHR48041:SF26">
    <property type="entry name" value="FI22810P1"/>
    <property type="match status" value="1"/>
</dbReference>
<keyword evidence="6" id="KW-0067">ATP-binding</keyword>
<evidence type="ECO:0000313" key="12">
    <source>
        <dbReference type="EMBL" id="KAL0266257.1"/>
    </source>
</evidence>